<dbReference type="AlphaFoldDB" id="A0A6A4H832"/>
<organism evidence="1 2">
    <name type="scientific">Gymnopus androsaceus JB14</name>
    <dbReference type="NCBI Taxonomy" id="1447944"/>
    <lineage>
        <taxon>Eukaryota</taxon>
        <taxon>Fungi</taxon>
        <taxon>Dikarya</taxon>
        <taxon>Basidiomycota</taxon>
        <taxon>Agaricomycotina</taxon>
        <taxon>Agaricomycetes</taxon>
        <taxon>Agaricomycetidae</taxon>
        <taxon>Agaricales</taxon>
        <taxon>Marasmiineae</taxon>
        <taxon>Omphalotaceae</taxon>
        <taxon>Gymnopus</taxon>
    </lineage>
</organism>
<proteinExistence type="predicted"/>
<name>A0A6A4H832_9AGAR</name>
<keyword evidence="2" id="KW-1185">Reference proteome</keyword>
<sequence length="246" mass="27278">MLDADLEKFINAGHGNPQGCLHEISHRVFQPETWLSTYTALSDPNPVWEGPWSMNSPDLNMKSEQVNVTDFIFPIADPPSVLSCPESVMSNQTVSSTSSWFSNFVPVTSKSLQAPGSILSCHVLLPHKQINNIASTGSQFLEMTLVSCKELQCISQWDSASGDDLDSLIEVIHAWREDTTPMATPKSQHCNEKAWEAFDTLPIPQLNPSIAAPAMNPLPETVTDGQRTSLLLPQHKFQIHLLWFPN</sequence>
<evidence type="ECO:0000313" key="1">
    <source>
        <dbReference type="EMBL" id="KAE9394231.1"/>
    </source>
</evidence>
<gene>
    <name evidence="1" type="ORF">BT96DRAFT_998701</name>
</gene>
<evidence type="ECO:0000313" key="2">
    <source>
        <dbReference type="Proteomes" id="UP000799118"/>
    </source>
</evidence>
<reference evidence="1" key="1">
    <citation type="journal article" date="2019" name="Environ. Microbiol.">
        <title>Fungal ecological strategies reflected in gene transcription - a case study of two litter decomposers.</title>
        <authorList>
            <person name="Barbi F."/>
            <person name="Kohler A."/>
            <person name="Barry K."/>
            <person name="Baskaran P."/>
            <person name="Daum C."/>
            <person name="Fauchery L."/>
            <person name="Ihrmark K."/>
            <person name="Kuo A."/>
            <person name="LaButti K."/>
            <person name="Lipzen A."/>
            <person name="Morin E."/>
            <person name="Grigoriev I.V."/>
            <person name="Henrissat B."/>
            <person name="Lindahl B."/>
            <person name="Martin F."/>
        </authorList>
    </citation>
    <scope>NUCLEOTIDE SEQUENCE</scope>
    <source>
        <strain evidence="1">JB14</strain>
    </source>
</reference>
<accession>A0A6A4H832</accession>
<dbReference type="Proteomes" id="UP000799118">
    <property type="component" value="Unassembled WGS sequence"/>
</dbReference>
<dbReference type="EMBL" id="ML769554">
    <property type="protein sequence ID" value="KAE9394231.1"/>
    <property type="molecule type" value="Genomic_DNA"/>
</dbReference>
<protein>
    <submittedName>
        <fullName evidence="1">Uncharacterized protein</fullName>
    </submittedName>
</protein>